<reference evidence="6 7" key="1">
    <citation type="submission" date="2015-07" db="EMBL/GenBank/DDBJ databases">
        <title>Genome sequence of Leptolinea tardivitalis DSM 16556.</title>
        <authorList>
            <person name="Hemp J."/>
            <person name="Ward L.M."/>
            <person name="Pace L.A."/>
            <person name="Fischer W.W."/>
        </authorList>
    </citation>
    <scope>NUCLEOTIDE SEQUENCE [LARGE SCALE GENOMIC DNA]</scope>
    <source>
        <strain evidence="6 7">YMTK-2</strain>
    </source>
</reference>
<dbReference type="EMBL" id="LGCK01000003">
    <property type="protein sequence ID" value="KPL74282.1"/>
    <property type="molecule type" value="Genomic_DNA"/>
</dbReference>
<keyword evidence="2" id="KW-0347">Helicase</keyword>
<evidence type="ECO:0000259" key="5">
    <source>
        <dbReference type="Pfam" id="PF12705"/>
    </source>
</evidence>
<gene>
    <name evidence="6" type="ORF">ADM99_01545</name>
</gene>
<feature type="region of interest" description="Disordered" evidence="4">
    <location>
        <begin position="247"/>
        <end position="274"/>
    </location>
</feature>
<proteinExistence type="predicted"/>
<sequence>MTLPADFIFSQNNLQDFVDCPRRFQLKYLEKTVWPAPVSEPIEENDRLIRLGLKFHQMVHQHYIGISDEEISRFQGDENLKAWWNAFLQNPPKDLPETTRSEMDISMPFENYRLAAKIDLLAVEPGKRAVIVDWKTTQNLPKPSFLIKRIQSQVYPFLVISTGTSLNNNQPFDPSQVTMIYWYPVYPDTPVLLTFDQNWLKETRQTLSRLVHEISTMDREIYPLTIDPRKCQFCRYRSLCERGIKAGNLGDEDNEAEEEASPEINFDDIQEIPF</sequence>
<evidence type="ECO:0000256" key="1">
    <source>
        <dbReference type="ARBA" id="ARBA00022763"/>
    </source>
</evidence>
<accession>A0A0N8GM46</accession>
<dbReference type="InterPro" id="IPR038726">
    <property type="entry name" value="PDDEXK_AddAB-type"/>
</dbReference>
<dbReference type="GO" id="GO:0004386">
    <property type="term" value="F:helicase activity"/>
    <property type="evidence" value="ECO:0007669"/>
    <property type="project" value="UniProtKB-KW"/>
</dbReference>
<keyword evidence="3" id="KW-0234">DNA repair</keyword>
<feature type="compositionally biased region" description="Acidic residues" evidence="4">
    <location>
        <begin position="250"/>
        <end position="274"/>
    </location>
</feature>
<dbReference type="STRING" id="229920.ADM99_01545"/>
<keyword evidence="1" id="KW-0227">DNA damage</keyword>
<keyword evidence="7" id="KW-1185">Reference proteome</keyword>
<dbReference type="RefSeq" id="WP_062420804.1">
    <property type="nucleotide sequence ID" value="NZ_BBYA01000004.1"/>
</dbReference>
<dbReference type="AlphaFoldDB" id="A0A0N8GM46"/>
<evidence type="ECO:0000256" key="3">
    <source>
        <dbReference type="ARBA" id="ARBA00023204"/>
    </source>
</evidence>
<evidence type="ECO:0000256" key="4">
    <source>
        <dbReference type="SAM" id="MobiDB-lite"/>
    </source>
</evidence>
<name>A0A0N8GM46_9CHLR</name>
<keyword evidence="2" id="KW-0547">Nucleotide-binding</keyword>
<protein>
    <recommendedName>
        <fullName evidence="5">PD-(D/E)XK endonuclease-like domain-containing protein</fullName>
    </recommendedName>
</protein>
<dbReference type="Gene3D" id="3.90.320.10">
    <property type="match status" value="1"/>
</dbReference>
<evidence type="ECO:0000256" key="2">
    <source>
        <dbReference type="ARBA" id="ARBA00022806"/>
    </source>
</evidence>
<evidence type="ECO:0000313" key="6">
    <source>
        <dbReference type="EMBL" id="KPL74282.1"/>
    </source>
</evidence>
<dbReference type="Pfam" id="PF12705">
    <property type="entry name" value="PDDEXK_1"/>
    <property type="match status" value="1"/>
</dbReference>
<dbReference type="InterPro" id="IPR011604">
    <property type="entry name" value="PDDEXK-like_dom_sf"/>
</dbReference>
<dbReference type="GO" id="GO:0006281">
    <property type="term" value="P:DNA repair"/>
    <property type="evidence" value="ECO:0007669"/>
    <property type="project" value="UniProtKB-KW"/>
</dbReference>
<keyword evidence="2" id="KW-0067">ATP-binding</keyword>
<organism evidence="6 7">
    <name type="scientific">Leptolinea tardivitalis</name>
    <dbReference type="NCBI Taxonomy" id="229920"/>
    <lineage>
        <taxon>Bacteria</taxon>
        <taxon>Bacillati</taxon>
        <taxon>Chloroflexota</taxon>
        <taxon>Anaerolineae</taxon>
        <taxon>Anaerolineales</taxon>
        <taxon>Anaerolineaceae</taxon>
        <taxon>Leptolinea</taxon>
    </lineage>
</organism>
<feature type="domain" description="PD-(D/E)XK endonuclease-like" evidence="5">
    <location>
        <begin position="9"/>
        <end position="241"/>
    </location>
</feature>
<evidence type="ECO:0000313" key="7">
    <source>
        <dbReference type="Proteomes" id="UP000050430"/>
    </source>
</evidence>
<dbReference type="OrthoDB" id="306181at2"/>
<comment type="caution">
    <text evidence="6">The sequence shown here is derived from an EMBL/GenBank/DDBJ whole genome shotgun (WGS) entry which is preliminary data.</text>
</comment>
<keyword evidence="2" id="KW-0378">Hydrolase</keyword>
<dbReference type="Proteomes" id="UP000050430">
    <property type="component" value="Unassembled WGS sequence"/>
</dbReference>